<reference evidence="13" key="1">
    <citation type="submission" date="2020-07" db="EMBL/GenBank/DDBJ databases">
        <title>Ethylene signaling mediates host invasion by parasitic plants.</title>
        <authorList>
            <person name="Yoshida S."/>
        </authorList>
    </citation>
    <scope>NUCLEOTIDE SEQUENCE</scope>
    <source>
        <strain evidence="13">Okayama</strain>
    </source>
</reference>
<evidence type="ECO:0000256" key="8">
    <source>
        <dbReference type="ARBA" id="ARBA00023033"/>
    </source>
</evidence>
<evidence type="ECO:0000256" key="10">
    <source>
        <dbReference type="PIRSR" id="PIRSR602401-1"/>
    </source>
</evidence>
<evidence type="ECO:0000256" key="12">
    <source>
        <dbReference type="SAM" id="SignalP"/>
    </source>
</evidence>
<accession>A0A830C4Y8</accession>
<dbReference type="FunFam" id="1.10.630.10:FF:000011">
    <property type="entry name" value="Cytochrome P450 83B1"/>
    <property type="match status" value="1"/>
</dbReference>
<dbReference type="GO" id="GO:0004497">
    <property type="term" value="F:monooxygenase activity"/>
    <property type="evidence" value="ECO:0007669"/>
    <property type="project" value="UniProtKB-KW"/>
</dbReference>
<dbReference type="GO" id="GO:0020037">
    <property type="term" value="F:heme binding"/>
    <property type="evidence" value="ECO:0007669"/>
    <property type="project" value="InterPro"/>
</dbReference>
<dbReference type="InterPro" id="IPR036396">
    <property type="entry name" value="Cyt_P450_sf"/>
</dbReference>
<evidence type="ECO:0000256" key="9">
    <source>
        <dbReference type="ARBA" id="ARBA00023136"/>
    </source>
</evidence>
<proteinExistence type="inferred from homology"/>
<dbReference type="Gene3D" id="1.10.630.10">
    <property type="entry name" value="Cytochrome P450"/>
    <property type="match status" value="1"/>
</dbReference>
<dbReference type="GO" id="GO:0005506">
    <property type="term" value="F:iron ion binding"/>
    <property type="evidence" value="ECO:0007669"/>
    <property type="project" value="InterPro"/>
</dbReference>
<evidence type="ECO:0000256" key="7">
    <source>
        <dbReference type="ARBA" id="ARBA00023004"/>
    </source>
</evidence>
<dbReference type="AlphaFoldDB" id="A0A830C4Y8"/>
<dbReference type="PANTHER" id="PTHR47943">
    <property type="entry name" value="CYTOCHROME P450 93A3-LIKE"/>
    <property type="match status" value="1"/>
</dbReference>
<evidence type="ECO:0000256" key="5">
    <source>
        <dbReference type="ARBA" id="ARBA00022723"/>
    </source>
</evidence>
<keyword evidence="8 11" id="KW-0503">Monooxygenase</keyword>
<feature type="signal peptide" evidence="12">
    <location>
        <begin position="1"/>
        <end position="23"/>
    </location>
</feature>
<comment type="cofactor">
    <cofactor evidence="1 10">
        <name>heme</name>
        <dbReference type="ChEBI" id="CHEBI:30413"/>
    </cofactor>
</comment>
<evidence type="ECO:0000256" key="11">
    <source>
        <dbReference type="RuleBase" id="RU000461"/>
    </source>
</evidence>
<dbReference type="PROSITE" id="PS00086">
    <property type="entry name" value="CYTOCHROME_P450"/>
    <property type="match status" value="1"/>
</dbReference>
<keyword evidence="5 10" id="KW-0479">Metal-binding</keyword>
<feature type="chain" id="PRO_5032952865" evidence="12">
    <location>
        <begin position="24"/>
        <end position="502"/>
    </location>
</feature>
<protein>
    <submittedName>
        <fullName evidence="13">Cytochrome p450 cyp736a12</fullName>
    </submittedName>
</protein>
<evidence type="ECO:0000313" key="13">
    <source>
        <dbReference type="EMBL" id="GFP94166.1"/>
    </source>
</evidence>
<sequence>MASIWIATLSVLVLVYLLQKLLSPKNKKNLPPGPRSLPILGHFHLLGKNPHQDLHSLARKYGPIMGLRFGSTPTIVVSSPAIAELVLKTHDLVFASRPDSQASKHVSYGQRNLVFGKYGPYWRDMRKLCTLELLSNLRISQFQAMRWAELGILVSSLKRAAKNGETVDLSASISGLSGDMNCLMIFGKKYADSDLGERGFKDVIAETVEIGAKFNLADYFPYIEVLDLQGMNRRMKELSRIFDGFLEKIIDEHVQNKKAGKNDGTEDFVDTMMSIMESGEAGFEFDLRNVKAVLQDLLIAGMDTSSTAVEWALSELFRHPQIMKKLQNELESAVGLDHMVEEQHVHTLEYLDAVIKESLRLHPVAPLLIPHESMEDCVIDGFHIPKKSRILVNTWAIGRDPNVWPDPETFSPERFIGSHIDLRGQDFQLLPFGSGRRGCPGLQLGLTLVKLLVAQLVHCFDWELPNGMLPGDLDMSEYFGLVTSRVEHLMAIPTCRLCNVNN</sequence>
<keyword evidence="7 10" id="KW-0408">Iron</keyword>
<dbReference type="Proteomes" id="UP000653305">
    <property type="component" value="Unassembled WGS sequence"/>
</dbReference>
<evidence type="ECO:0000256" key="4">
    <source>
        <dbReference type="ARBA" id="ARBA00022617"/>
    </source>
</evidence>
<organism evidence="13 14">
    <name type="scientific">Phtheirospermum japonicum</name>
    <dbReference type="NCBI Taxonomy" id="374723"/>
    <lineage>
        <taxon>Eukaryota</taxon>
        <taxon>Viridiplantae</taxon>
        <taxon>Streptophyta</taxon>
        <taxon>Embryophyta</taxon>
        <taxon>Tracheophyta</taxon>
        <taxon>Spermatophyta</taxon>
        <taxon>Magnoliopsida</taxon>
        <taxon>eudicotyledons</taxon>
        <taxon>Gunneridae</taxon>
        <taxon>Pentapetalae</taxon>
        <taxon>asterids</taxon>
        <taxon>lamiids</taxon>
        <taxon>Lamiales</taxon>
        <taxon>Orobanchaceae</taxon>
        <taxon>Orobanchaceae incertae sedis</taxon>
        <taxon>Phtheirospermum</taxon>
    </lineage>
</organism>
<dbReference type="PRINTS" id="PR00463">
    <property type="entry name" value="EP450I"/>
</dbReference>
<evidence type="ECO:0000256" key="6">
    <source>
        <dbReference type="ARBA" id="ARBA00023002"/>
    </source>
</evidence>
<dbReference type="InterPro" id="IPR001128">
    <property type="entry name" value="Cyt_P450"/>
</dbReference>
<dbReference type="SUPFAM" id="SSF48264">
    <property type="entry name" value="Cytochrome P450"/>
    <property type="match status" value="1"/>
</dbReference>
<comment type="caution">
    <text evidence="13">The sequence shown here is derived from an EMBL/GenBank/DDBJ whole genome shotgun (WGS) entry which is preliminary data.</text>
</comment>
<dbReference type="InterPro" id="IPR017972">
    <property type="entry name" value="Cyt_P450_CS"/>
</dbReference>
<keyword evidence="6 11" id="KW-0560">Oxidoreductase</keyword>
<dbReference type="InterPro" id="IPR002401">
    <property type="entry name" value="Cyt_P450_E_grp-I"/>
</dbReference>
<dbReference type="GO" id="GO:0016705">
    <property type="term" value="F:oxidoreductase activity, acting on paired donors, with incorporation or reduction of molecular oxygen"/>
    <property type="evidence" value="ECO:0007669"/>
    <property type="project" value="InterPro"/>
</dbReference>
<dbReference type="OrthoDB" id="2789670at2759"/>
<evidence type="ECO:0000256" key="3">
    <source>
        <dbReference type="ARBA" id="ARBA00010617"/>
    </source>
</evidence>
<gene>
    <name evidence="13" type="ORF">PHJA_001561100</name>
</gene>
<dbReference type="EMBL" id="BMAC01000338">
    <property type="protein sequence ID" value="GFP94166.1"/>
    <property type="molecule type" value="Genomic_DNA"/>
</dbReference>
<dbReference type="PANTHER" id="PTHR47943:SF2">
    <property type="entry name" value="CYTOCHROME P450"/>
    <property type="match status" value="1"/>
</dbReference>
<feature type="binding site" description="axial binding residue" evidence="10">
    <location>
        <position position="439"/>
    </location>
    <ligand>
        <name>heme</name>
        <dbReference type="ChEBI" id="CHEBI:30413"/>
    </ligand>
    <ligandPart>
        <name>Fe</name>
        <dbReference type="ChEBI" id="CHEBI:18248"/>
    </ligandPart>
</feature>
<keyword evidence="14" id="KW-1185">Reference proteome</keyword>
<evidence type="ECO:0000313" key="14">
    <source>
        <dbReference type="Proteomes" id="UP000653305"/>
    </source>
</evidence>
<comment type="similarity">
    <text evidence="3 11">Belongs to the cytochrome P450 family.</text>
</comment>
<evidence type="ECO:0000256" key="2">
    <source>
        <dbReference type="ARBA" id="ARBA00004167"/>
    </source>
</evidence>
<dbReference type="GO" id="GO:0016020">
    <property type="term" value="C:membrane"/>
    <property type="evidence" value="ECO:0007669"/>
    <property type="project" value="UniProtKB-SubCell"/>
</dbReference>
<dbReference type="CDD" id="cd11072">
    <property type="entry name" value="CYP71-like"/>
    <property type="match status" value="1"/>
</dbReference>
<dbReference type="Pfam" id="PF00067">
    <property type="entry name" value="p450"/>
    <property type="match status" value="1"/>
</dbReference>
<evidence type="ECO:0000256" key="1">
    <source>
        <dbReference type="ARBA" id="ARBA00001971"/>
    </source>
</evidence>
<keyword evidence="4 10" id="KW-0349">Heme</keyword>
<name>A0A830C4Y8_9LAMI</name>
<keyword evidence="12" id="KW-0732">Signal</keyword>
<keyword evidence="9" id="KW-0472">Membrane</keyword>
<dbReference type="PRINTS" id="PR00385">
    <property type="entry name" value="P450"/>
</dbReference>
<comment type="subcellular location">
    <subcellularLocation>
        <location evidence="2">Membrane</location>
        <topology evidence="2">Single-pass membrane protein</topology>
    </subcellularLocation>
</comment>